<name>A0A6M6E3F7_PRIMG</name>
<feature type="transmembrane region" description="Helical" evidence="1">
    <location>
        <begin position="33"/>
        <end position="54"/>
    </location>
</feature>
<evidence type="ECO:0000313" key="3">
    <source>
        <dbReference type="Proteomes" id="UP000501076"/>
    </source>
</evidence>
<dbReference type="EMBL" id="CP045273">
    <property type="protein sequence ID" value="QJX80174.1"/>
    <property type="molecule type" value="Genomic_DNA"/>
</dbReference>
<keyword evidence="2" id="KW-0614">Plasmid</keyword>
<evidence type="ECO:0000256" key="1">
    <source>
        <dbReference type="SAM" id="Phobius"/>
    </source>
</evidence>
<accession>A0A6M6E3F7</accession>
<protein>
    <submittedName>
        <fullName evidence="2">Uncharacterized protein</fullName>
    </submittedName>
</protein>
<reference evidence="2 3" key="1">
    <citation type="submission" date="2019-10" db="EMBL/GenBank/DDBJ databases">
        <title>Complete genome sequences for adaption low water activity.</title>
        <authorList>
            <person name="Zhao L."/>
            <person name="Zhong J."/>
        </authorList>
    </citation>
    <scope>NUCLEOTIDE SEQUENCE [LARGE SCALE GENOMIC DNA]</scope>
    <source>
        <strain evidence="2 3">FDU301</strain>
        <plasmid evidence="3">pfdu301a</plasmid>
    </source>
</reference>
<gene>
    <name evidence="2" type="ORF">FDZ14_29190</name>
</gene>
<feature type="transmembrane region" description="Helical" evidence="1">
    <location>
        <begin position="9"/>
        <end position="27"/>
    </location>
</feature>
<dbReference type="RefSeq" id="WP_171778156.1">
    <property type="nucleotide sequence ID" value="NZ_CP045273.1"/>
</dbReference>
<dbReference type="AlphaFoldDB" id="A0A6M6E3F7"/>
<organism evidence="2 3">
    <name type="scientific">Priestia megaterium</name>
    <name type="common">Bacillus megaterium</name>
    <dbReference type="NCBI Taxonomy" id="1404"/>
    <lineage>
        <taxon>Bacteria</taxon>
        <taxon>Bacillati</taxon>
        <taxon>Bacillota</taxon>
        <taxon>Bacilli</taxon>
        <taxon>Bacillales</taxon>
        <taxon>Bacillaceae</taxon>
        <taxon>Priestia</taxon>
    </lineage>
</organism>
<keyword evidence="1" id="KW-0472">Membrane</keyword>
<keyword evidence="1" id="KW-1133">Transmembrane helix</keyword>
<proteinExistence type="predicted"/>
<dbReference type="Proteomes" id="UP000501076">
    <property type="component" value="Plasmid pFDU301A"/>
</dbReference>
<sequence>MLNFVLDHLLLIIIVCVVLFVILPFILRIASTIIKVVVIILILGALGVFGARFLDNSNEPIKATHEFATKTIQPAIEKELSNADFNYDPATKKYTIQSGSFKLEGITDSNKADVVFKDKTYTMDVTFLKDFIQKQIAQQSQTN</sequence>
<evidence type="ECO:0000313" key="2">
    <source>
        <dbReference type="EMBL" id="QJX80174.1"/>
    </source>
</evidence>
<geneLocation type="plasmid" evidence="3">
    <name>pfdu301a</name>
</geneLocation>
<keyword evidence="1" id="KW-0812">Transmembrane</keyword>